<dbReference type="AlphaFoldDB" id="A0A2T3BBV7"/>
<protein>
    <submittedName>
        <fullName evidence="1">Uncharacterized protein</fullName>
    </submittedName>
</protein>
<dbReference type="GeneID" id="36575426"/>
<evidence type="ECO:0000313" key="1">
    <source>
        <dbReference type="EMBL" id="PSS25813.1"/>
    </source>
</evidence>
<organism evidence="1 2">
    <name type="scientific">Amorphotheca resinae ATCC 22711</name>
    <dbReference type="NCBI Taxonomy" id="857342"/>
    <lineage>
        <taxon>Eukaryota</taxon>
        <taxon>Fungi</taxon>
        <taxon>Dikarya</taxon>
        <taxon>Ascomycota</taxon>
        <taxon>Pezizomycotina</taxon>
        <taxon>Leotiomycetes</taxon>
        <taxon>Helotiales</taxon>
        <taxon>Amorphothecaceae</taxon>
        <taxon>Amorphotheca</taxon>
    </lineage>
</organism>
<dbReference type="RefSeq" id="XP_024724412.1">
    <property type="nucleotide sequence ID" value="XM_024867345.1"/>
</dbReference>
<dbReference type="EMBL" id="KZ679007">
    <property type="protein sequence ID" value="PSS25813.1"/>
    <property type="molecule type" value="Genomic_DNA"/>
</dbReference>
<keyword evidence="2" id="KW-1185">Reference proteome</keyword>
<proteinExistence type="predicted"/>
<dbReference type="InParanoid" id="A0A2T3BBV7"/>
<name>A0A2T3BBV7_AMORE</name>
<gene>
    <name evidence="1" type="ORF">M430DRAFT_39849</name>
</gene>
<reference evidence="1 2" key="1">
    <citation type="journal article" date="2018" name="New Phytol.">
        <title>Comparative genomics and transcriptomics depict ericoid mycorrhizal fungi as versatile saprotrophs and plant mutualists.</title>
        <authorList>
            <person name="Martino E."/>
            <person name="Morin E."/>
            <person name="Grelet G.A."/>
            <person name="Kuo A."/>
            <person name="Kohler A."/>
            <person name="Daghino S."/>
            <person name="Barry K.W."/>
            <person name="Cichocki N."/>
            <person name="Clum A."/>
            <person name="Dockter R.B."/>
            <person name="Hainaut M."/>
            <person name="Kuo R.C."/>
            <person name="LaButti K."/>
            <person name="Lindahl B.D."/>
            <person name="Lindquist E.A."/>
            <person name="Lipzen A."/>
            <person name="Khouja H.R."/>
            <person name="Magnuson J."/>
            <person name="Murat C."/>
            <person name="Ohm R.A."/>
            <person name="Singer S.W."/>
            <person name="Spatafora J.W."/>
            <person name="Wang M."/>
            <person name="Veneault-Fourrey C."/>
            <person name="Henrissat B."/>
            <person name="Grigoriev I.V."/>
            <person name="Martin F.M."/>
            <person name="Perotto S."/>
        </authorList>
    </citation>
    <scope>NUCLEOTIDE SEQUENCE [LARGE SCALE GENOMIC DNA]</scope>
    <source>
        <strain evidence="1 2">ATCC 22711</strain>
    </source>
</reference>
<sequence>MIMVEIHSPQSIPLRFSIANVRFRRKSIDDPKSPPPDPYPIKARDSLFTRYNPYANSLEESFEIEINHGVVIRELAARPQFAGRIPSKRRRLLELVEHLHNPGIPAAMEQLRDASHYIKVISQTIHRIQSASHTESRHSVSDNVEECPQCTHAL</sequence>
<evidence type="ECO:0000313" key="2">
    <source>
        <dbReference type="Proteomes" id="UP000241818"/>
    </source>
</evidence>
<accession>A0A2T3BBV7</accession>
<dbReference type="Proteomes" id="UP000241818">
    <property type="component" value="Unassembled WGS sequence"/>
</dbReference>